<dbReference type="Proteomes" id="UP001307889">
    <property type="component" value="Chromosome 11"/>
</dbReference>
<evidence type="ECO:0000313" key="3">
    <source>
        <dbReference type="Proteomes" id="UP001307889"/>
    </source>
</evidence>
<protein>
    <submittedName>
        <fullName evidence="2">Uncharacterized protein</fullName>
    </submittedName>
</protein>
<feature type="signal peptide" evidence="1">
    <location>
        <begin position="1"/>
        <end position="17"/>
    </location>
</feature>
<accession>A0ABN7B9S0</accession>
<gene>
    <name evidence="2" type="ORF">NTJ_13182</name>
</gene>
<feature type="chain" id="PRO_5047046307" evidence="1">
    <location>
        <begin position="18"/>
        <end position="101"/>
    </location>
</feature>
<keyword evidence="3" id="KW-1185">Reference proteome</keyword>
<evidence type="ECO:0000313" key="2">
    <source>
        <dbReference type="EMBL" id="BET00365.1"/>
    </source>
</evidence>
<evidence type="ECO:0000256" key="1">
    <source>
        <dbReference type="SAM" id="SignalP"/>
    </source>
</evidence>
<sequence>MSHIWLIVVTLASLAYAHPTIYKMNEDELLSPVLVPVSSTVIPLPIYKVSSSLTRQRAEADFENPHPTGPKLITVKTKKVKKDKVGASVKAITHQEWNERS</sequence>
<proteinExistence type="predicted"/>
<organism evidence="2 3">
    <name type="scientific">Nesidiocoris tenuis</name>
    <dbReference type="NCBI Taxonomy" id="355587"/>
    <lineage>
        <taxon>Eukaryota</taxon>
        <taxon>Metazoa</taxon>
        <taxon>Ecdysozoa</taxon>
        <taxon>Arthropoda</taxon>
        <taxon>Hexapoda</taxon>
        <taxon>Insecta</taxon>
        <taxon>Pterygota</taxon>
        <taxon>Neoptera</taxon>
        <taxon>Paraneoptera</taxon>
        <taxon>Hemiptera</taxon>
        <taxon>Heteroptera</taxon>
        <taxon>Panheteroptera</taxon>
        <taxon>Cimicomorpha</taxon>
        <taxon>Miridae</taxon>
        <taxon>Dicyphina</taxon>
        <taxon>Nesidiocoris</taxon>
    </lineage>
</organism>
<keyword evidence="1" id="KW-0732">Signal</keyword>
<reference evidence="2 3" key="1">
    <citation type="submission" date="2023-09" db="EMBL/GenBank/DDBJ databases">
        <title>Nesidiocoris tenuis whole genome shotgun sequence.</title>
        <authorList>
            <person name="Shibata T."/>
            <person name="Shimoda M."/>
            <person name="Kobayashi T."/>
            <person name="Uehara T."/>
        </authorList>
    </citation>
    <scope>NUCLEOTIDE SEQUENCE [LARGE SCALE GENOMIC DNA]</scope>
    <source>
        <strain evidence="2 3">Japan</strain>
    </source>
</reference>
<dbReference type="EMBL" id="AP028919">
    <property type="protein sequence ID" value="BET00365.1"/>
    <property type="molecule type" value="Genomic_DNA"/>
</dbReference>
<name>A0ABN7B9S0_9HEMI</name>